<organism evidence="1 2">
    <name type="scientific">Rhizopus azygosporus</name>
    <name type="common">Rhizopus microsporus var. azygosporus</name>
    <dbReference type="NCBI Taxonomy" id="86630"/>
    <lineage>
        <taxon>Eukaryota</taxon>
        <taxon>Fungi</taxon>
        <taxon>Fungi incertae sedis</taxon>
        <taxon>Mucoromycota</taxon>
        <taxon>Mucoromycotina</taxon>
        <taxon>Mucoromycetes</taxon>
        <taxon>Mucorales</taxon>
        <taxon>Mucorineae</taxon>
        <taxon>Rhizopodaceae</taxon>
        <taxon>Rhizopus</taxon>
    </lineage>
</organism>
<protein>
    <submittedName>
        <fullName evidence="1">Uncharacterized protein</fullName>
    </submittedName>
</protein>
<accession>A0A367JQJ1</accession>
<name>A0A367JQJ1_RHIAZ</name>
<keyword evidence="2" id="KW-1185">Reference proteome</keyword>
<gene>
    <name evidence="1" type="ORF">CU097_012055</name>
</gene>
<sequence length="177" mass="20110">MLLNSNSTSYFDTTKWKKKLTIPLKRHRNNGHWNGSATAKAAATEKFIRRNKQEVLSEDLTASQFANITGIKKTKRYEEEAHLSDDDADSTTTSASQPLSIWDSHFWHNDRQIETSITSSASQPCISSLTSLPLTRHKSEPGVIQKGRFKITWGMDDEAAMITPEINCVEWKRKKNI</sequence>
<dbReference type="AlphaFoldDB" id="A0A367JQJ1"/>
<proteinExistence type="predicted"/>
<evidence type="ECO:0000313" key="1">
    <source>
        <dbReference type="EMBL" id="RCH92198.1"/>
    </source>
</evidence>
<reference evidence="1 2" key="1">
    <citation type="journal article" date="2018" name="G3 (Bethesda)">
        <title>Phylogenetic and Phylogenomic Definition of Rhizopus Species.</title>
        <authorList>
            <person name="Gryganskyi A.P."/>
            <person name="Golan J."/>
            <person name="Dolatabadi S."/>
            <person name="Mondo S."/>
            <person name="Robb S."/>
            <person name="Idnurm A."/>
            <person name="Muszewska A."/>
            <person name="Steczkiewicz K."/>
            <person name="Masonjones S."/>
            <person name="Liao H.L."/>
            <person name="Gajdeczka M.T."/>
            <person name="Anike F."/>
            <person name="Vuek A."/>
            <person name="Anishchenko I.M."/>
            <person name="Voigt K."/>
            <person name="de Hoog G.S."/>
            <person name="Smith M.E."/>
            <person name="Heitman J."/>
            <person name="Vilgalys R."/>
            <person name="Stajich J.E."/>
        </authorList>
    </citation>
    <scope>NUCLEOTIDE SEQUENCE [LARGE SCALE GENOMIC DNA]</scope>
    <source>
        <strain evidence="1 2">CBS 357.93</strain>
    </source>
</reference>
<evidence type="ECO:0000313" key="2">
    <source>
        <dbReference type="Proteomes" id="UP000252139"/>
    </source>
</evidence>
<dbReference type="Proteomes" id="UP000252139">
    <property type="component" value="Unassembled WGS sequence"/>
</dbReference>
<comment type="caution">
    <text evidence="1">The sequence shown here is derived from an EMBL/GenBank/DDBJ whole genome shotgun (WGS) entry which is preliminary data.</text>
</comment>
<dbReference type="OrthoDB" id="2284905at2759"/>
<dbReference type="EMBL" id="PJQL01000863">
    <property type="protein sequence ID" value="RCH92198.1"/>
    <property type="molecule type" value="Genomic_DNA"/>
</dbReference>